<name>A0A0S4QXK2_9ACTN</name>
<keyword evidence="4" id="KW-1185">Reference proteome</keyword>
<dbReference type="GO" id="GO:0005829">
    <property type="term" value="C:cytosol"/>
    <property type="evidence" value="ECO:0007669"/>
    <property type="project" value="TreeGrafter"/>
</dbReference>
<proteinExistence type="predicted"/>
<accession>A0A0S4QXK2</accession>
<feature type="domain" description="MbtH-like" evidence="2">
    <location>
        <begin position="20"/>
        <end position="70"/>
    </location>
</feature>
<dbReference type="PANTHER" id="PTHR38444">
    <property type="entry name" value="ENTEROBACTIN BIOSYNTHESIS PROTEIN YBDZ"/>
    <property type="match status" value="1"/>
</dbReference>
<gene>
    <name evidence="3" type="ORF">Ga0074812_1308</name>
</gene>
<dbReference type="Pfam" id="PF03621">
    <property type="entry name" value="MbtH"/>
    <property type="match status" value="1"/>
</dbReference>
<dbReference type="Gene3D" id="3.90.820.10">
    <property type="entry name" value="Structural Genomics, Unknown Function 30-nov-00 1gh9 Mol_id"/>
    <property type="match status" value="1"/>
</dbReference>
<dbReference type="InterPro" id="IPR037407">
    <property type="entry name" value="MLP_fam"/>
</dbReference>
<dbReference type="InterPro" id="IPR038020">
    <property type="entry name" value="MbtH-like_sf"/>
</dbReference>
<evidence type="ECO:0000313" key="4">
    <source>
        <dbReference type="Proteomes" id="UP000198802"/>
    </source>
</evidence>
<feature type="region of interest" description="Disordered" evidence="1">
    <location>
        <begin position="1"/>
        <end position="27"/>
    </location>
</feature>
<dbReference type="GO" id="GO:0019290">
    <property type="term" value="P:siderophore biosynthetic process"/>
    <property type="evidence" value="ECO:0007669"/>
    <property type="project" value="TreeGrafter"/>
</dbReference>
<dbReference type="AlphaFoldDB" id="A0A0S4QXK2"/>
<dbReference type="PANTHER" id="PTHR38444:SF1">
    <property type="entry name" value="ENTEROBACTIN BIOSYNTHESIS PROTEIN YBDZ"/>
    <property type="match status" value="1"/>
</dbReference>
<organism evidence="3 4">
    <name type="scientific">Parafrankia irregularis</name>
    <dbReference type="NCBI Taxonomy" id="795642"/>
    <lineage>
        <taxon>Bacteria</taxon>
        <taxon>Bacillati</taxon>
        <taxon>Actinomycetota</taxon>
        <taxon>Actinomycetes</taxon>
        <taxon>Frankiales</taxon>
        <taxon>Frankiaceae</taxon>
        <taxon>Parafrankia</taxon>
    </lineage>
</organism>
<dbReference type="Proteomes" id="UP000198802">
    <property type="component" value="Unassembled WGS sequence"/>
</dbReference>
<dbReference type="SUPFAM" id="SSF160582">
    <property type="entry name" value="MbtH-like"/>
    <property type="match status" value="1"/>
</dbReference>
<reference evidence="4" key="1">
    <citation type="submission" date="2015-11" db="EMBL/GenBank/DDBJ databases">
        <authorList>
            <person name="Varghese N."/>
        </authorList>
    </citation>
    <scope>NUCLEOTIDE SEQUENCE [LARGE SCALE GENOMIC DNA]</scope>
    <source>
        <strain evidence="4">DSM 45899</strain>
    </source>
</reference>
<dbReference type="InterPro" id="IPR005153">
    <property type="entry name" value="MbtH-like_dom"/>
</dbReference>
<dbReference type="EMBL" id="FAOZ01000030">
    <property type="protein sequence ID" value="CUU59628.1"/>
    <property type="molecule type" value="Genomic_DNA"/>
</dbReference>
<sequence length="90" mass="9539">MGLTASAGEAAETGEAAGAGAATGSEPGFQVVVNSEGQYSIWPADRECPAGWFQEGTSGGRQECLDHIERVWTDMRPRSLREHMARVTAS</sequence>
<protein>
    <submittedName>
        <fullName evidence="3">Uncharacterized conserved protein YbdZ, MbtH family</fullName>
    </submittedName>
</protein>
<evidence type="ECO:0000256" key="1">
    <source>
        <dbReference type="SAM" id="MobiDB-lite"/>
    </source>
</evidence>
<feature type="compositionally biased region" description="Low complexity" evidence="1">
    <location>
        <begin position="1"/>
        <end position="26"/>
    </location>
</feature>
<evidence type="ECO:0000313" key="3">
    <source>
        <dbReference type="EMBL" id="CUU59628.1"/>
    </source>
</evidence>
<evidence type="ECO:0000259" key="2">
    <source>
        <dbReference type="SMART" id="SM00923"/>
    </source>
</evidence>
<dbReference type="SMART" id="SM00923">
    <property type="entry name" value="MbtH"/>
    <property type="match status" value="1"/>
</dbReference>